<dbReference type="PANTHER" id="PTHR30441:SF8">
    <property type="entry name" value="DUF748 DOMAIN-CONTAINING PROTEIN"/>
    <property type="match status" value="1"/>
</dbReference>
<evidence type="ECO:0000313" key="4">
    <source>
        <dbReference type="Proteomes" id="UP000242818"/>
    </source>
</evidence>
<protein>
    <submittedName>
        <fullName evidence="3">AsmA family protein</fullName>
    </submittedName>
</protein>
<sequence length="895" mass="97054">MFKRIFKIVLVFLLVLIVAAIAIPFLFKDKILAKVKTELNDHLNAQVDFKDIDISLFRHFPRLAVGLEDLQVINVAPFAGDTLLSVKKIDVALDLMSVIRGSKMDIYNISLETPRIHTIIDSTGKANWDITKPDTAQSQTAADTSKSTFDLRLQQYSITNAYLSYDDHQGHMSLIIDGLNHSGKGDFTQDKFVLTTTTQANAVTFYYGLIPYLDAVKTTLDADIQIDNLTSTYTIPASKIHLNNLEVAVNGLFKMLPNSAYGMDFTFKSASTQFKDLLSLIPVIYAKDFDKIKTSGTANFNGFVKGTYSDKQLPVFGLNLGVKNGFFQYPDLPKPVQNIQLALSIASPDGVPDHTVIDLSQAHLEMDATPLDLRLHVATPVSDMYVEGAAKGKLDLSKISQFIKLDNGTQLNGLLDADMSAKGHLSAIERKAYDEFYAAGSLAIHNMLYKSKDFPDGIKLNALALTFNPKNVSVPTLDAEYLGSHFTGSGEINNMLAYVFKNQALNGQLKINADKINLDKFMASTATANTTESKPATTTDSAHAIPFAVPANLDLTLQAAAGTVHYDKLDMTNVSGILLVKDQTITLENVKSNALQGTLGMSGSYSTKASKISPDMHFTYDVEKVDIKQTFDAFNTVQKLMPIGQFLTGKISSQLSVDGKLGKDMMPVMNSLNGNGSLLLIEGVLQKFAPLDQLSSTLNITQLKDISLRDIKTYFAFQDGRVVVKPFNVVTSGVRLQIAGSHGLDQSIDYTIQMALPRTMLGSQGNALVNNLVSQANNKGIPVKLSDSVHLNIAMGGSMTKPALQTNLKESANSLTSQATALVQGKVDSAKATIKDSVNAVKNQAVTTAKDALKQQLLGSKDTTAHKPTNAQDAGKQAGQTIKNTLGGLLKKKGN</sequence>
<dbReference type="InterPro" id="IPR052894">
    <property type="entry name" value="AsmA-related"/>
</dbReference>
<dbReference type="Pfam" id="PF05170">
    <property type="entry name" value="AsmA"/>
    <property type="match status" value="1"/>
</dbReference>
<name>A0A1C3Z8U9_9BACT</name>
<dbReference type="STRING" id="1335309.GA0116948_101290"/>
<dbReference type="InterPro" id="IPR007844">
    <property type="entry name" value="AsmA"/>
</dbReference>
<dbReference type="OrthoDB" id="596403at2"/>
<reference evidence="3 4" key="1">
    <citation type="submission" date="2016-08" db="EMBL/GenBank/DDBJ databases">
        <authorList>
            <person name="Seilhamer J.J."/>
        </authorList>
    </citation>
    <scope>NUCLEOTIDE SEQUENCE [LARGE SCALE GENOMIC DNA]</scope>
    <source>
        <strain evidence="3 4">A37T2</strain>
    </source>
</reference>
<dbReference type="GO" id="GO:0005886">
    <property type="term" value="C:plasma membrane"/>
    <property type="evidence" value="ECO:0007669"/>
    <property type="project" value="TreeGrafter"/>
</dbReference>
<organism evidence="3 4">
    <name type="scientific">Chitinophaga costaii</name>
    <dbReference type="NCBI Taxonomy" id="1335309"/>
    <lineage>
        <taxon>Bacteria</taxon>
        <taxon>Pseudomonadati</taxon>
        <taxon>Bacteroidota</taxon>
        <taxon>Chitinophagia</taxon>
        <taxon>Chitinophagales</taxon>
        <taxon>Chitinophagaceae</taxon>
        <taxon>Chitinophaga</taxon>
    </lineage>
</organism>
<proteinExistence type="predicted"/>
<evidence type="ECO:0000256" key="1">
    <source>
        <dbReference type="SAM" id="MobiDB-lite"/>
    </source>
</evidence>
<evidence type="ECO:0000313" key="3">
    <source>
        <dbReference type="EMBL" id="SCB78824.1"/>
    </source>
</evidence>
<dbReference type="RefSeq" id="WP_089708274.1">
    <property type="nucleotide sequence ID" value="NZ_FMAR01000001.1"/>
</dbReference>
<accession>A0A1C3Z8U9</accession>
<dbReference type="GO" id="GO:0090313">
    <property type="term" value="P:regulation of protein targeting to membrane"/>
    <property type="evidence" value="ECO:0007669"/>
    <property type="project" value="TreeGrafter"/>
</dbReference>
<feature type="region of interest" description="Disordered" evidence="1">
    <location>
        <begin position="859"/>
        <end position="878"/>
    </location>
</feature>
<dbReference type="EMBL" id="FMAR01000001">
    <property type="protein sequence ID" value="SCB78824.1"/>
    <property type="molecule type" value="Genomic_DNA"/>
</dbReference>
<dbReference type="Proteomes" id="UP000242818">
    <property type="component" value="Unassembled WGS sequence"/>
</dbReference>
<keyword evidence="4" id="KW-1185">Reference proteome</keyword>
<feature type="domain" description="AsmA" evidence="2">
    <location>
        <begin position="4"/>
        <end position="171"/>
    </location>
</feature>
<dbReference type="PANTHER" id="PTHR30441">
    <property type="entry name" value="DUF748 DOMAIN-CONTAINING PROTEIN"/>
    <property type="match status" value="1"/>
</dbReference>
<evidence type="ECO:0000259" key="2">
    <source>
        <dbReference type="Pfam" id="PF05170"/>
    </source>
</evidence>
<gene>
    <name evidence="3" type="ORF">GA0116948_101290</name>
</gene>
<dbReference type="AlphaFoldDB" id="A0A1C3Z8U9"/>